<evidence type="ECO:0008006" key="2">
    <source>
        <dbReference type="Google" id="ProtNLM"/>
    </source>
</evidence>
<reference evidence="1" key="1">
    <citation type="journal article" date="2014" name="Front. Microbiol.">
        <title>High frequency of phylogenetically diverse reductive dehalogenase-homologous genes in deep subseafloor sedimentary metagenomes.</title>
        <authorList>
            <person name="Kawai M."/>
            <person name="Futagami T."/>
            <person name="Toyoda A."/>
            <person name="Takaki Y."/>
            <person name="Nishi S."/>
            <person name="Hori S."/>
            <person name="Arai W."/>
            <person name="Tsubouchi T."/>
            <person name="Morono Y."/>
            <person name="Uchiyama I."/>
            <person name="Ito T."/>
            <person name="Fujiyama A."/>
            <person name="Inagaki F."/>
            <person name="Takami H."/>
        </authorList>
    </citation>
    <scope>NUCLEOTIDE SEQUENCE</scope>
    <source>
        <strain evidence="1">Expedition CK06-06</strain>
    </source>
</reference>
<organism evidence="1">
    <name type="scientific">marine sediment metagenome</name>
    <dbReference type="NCBI Taxonomy" id="412755"/>
    <lineage>
        <taxon>unclassified sequences</taxon>
        <taxon>metagenomes</taxon>
        <taxon>ecological metagenomes</taxon>
    </lineage>
</organism>
<dbReference type="EMBL" id="BARU01022274">
    <property type="protein sequence ID" value="GAH54909.1"/>
    <property type="molecule type" value="Genomic_DNA"/>
</dbReference>
<comment type="caution">
    <text evidence="1">The sequence shown here is derived from an EMBL/GenBank/DDBJ whole genome shotgun (WGS) entry which is preliminary data.</text>
</comment>
<dbReference type="AlphaFoldDB" id="X1HM40"/>
<accession>X1HM40</accession>
<proteinExistence type="predicted"/>
<sequence length="60" mass="7036">GRDFRWVIKNGWIAPDTKKKGSYYITTTGLKVLAGEFSNELVKKSQYRTGDRRKKTRRTK</sequence>
<gene>
    <name evidence="1" type="ORF">S03H2_36309</name>
</gene>
<feature type="non-terminal residue" evidence="1">
    <location>
        <position position="1"/>
    </location>
</feature>
<name>X1HM40_9ZZZZ</name>
<evidence type="ECO:0000313" key="1">
    <source>
        <dbReference type="EMBL" id="GAH54909.1"/>
    </source>
</evidence>
<protein>
    <recommendedName>
        <fullName evidence="2">ArnR1-like winged helix-turn-helix domain-containing protein</fullName>
    </recommendedName>
</protein>